<dbReference type="AlphaFoldDB" id="A0A852SXZ3"/>
<feature type="transmembrane region" description="Helical" evidence="7">
    <location>
        <begin position="113"/>
        <end position="140"/>
    </location>
</feature>
<feature type="transmembrane region" description="Helical" evidence="7">
    <location>
        <begin position="302"/>
        <end position="323"/>
    </location>
</feature>
<evidence type="ECO:0000256" key="7">
    <source>
        <dbReference type="SAM" id="Phobius"/>
    </source>
</evidence>
<comment type="subcellular location">
    <subcellularLocation>
        <location evidence="1">Cell membrane</location>
        <topology evidence="1">Multi-pass membrane protein</topology>
    </subcellularLocation>
</comment>
<keyword evidence="10" id="KW-1185">Reference proteome</keyword>
<keyword evidence="2" id="KW-1003">Cell membrane</keyword>
<feature type="transmembrane region" description="Helical" evidence="7">
    <location>
        <begin position="56"/>
        <end position="86"/>
    </location>
</feature>
<feature type="transmembrane region" description="Helical" evidence="7">
    <location>
        <begin position="209"/>
        <end position="231"/>
    </location>
</feature>
<dbReference type="RefSeq" id="WP_179454994.1">
    <property type="nucleotide sequence ID" value="NZ_BAAAPX010000001.1"/>
</dbReference>
<dbReference type="Proteomes" id="UP000589620">
    <property type="component" value="Unassembled WGS sequence"/>
</dbReference>
<comment type="similarity">
    <text evidence="6">Belongs to the ABC-4 integral membrane protein family.</text>
</comment>
<feature type="transmembrane region" description="Helical" evidence="7">
    <location>
        <begin position="152"/>
        <end position="171"/>
    </location>
</feature>
<sequence length="481" mass="48648">MSRPFSAFRANARDHRAGILVAALSSAFGVALVGGVDVLAAFIGGSSMGERASVQLALAIVAGIFFVVAVYVGAIVTTNTFATVIAGRTRTIALLRLIGSSARAQRRSVAGEGLAVGLIGAAVGGAAAAVLSLLAVRLLVMTGVLPVAQYPVLSLLMVPPAVVVVLTTWLASWVGSRRVLAVTPVQALGAAQERPAAAVRSRGRLAVSLVLILSGTALLVLGLLLGTGAFVRVSAALAQLSSYGVLVALPGGILSFTGIVLAAPFFLPAVLRAIGLLLGRGAAGRLAAANAVRNPERSSRTAIGLVIGVTLITMFVVAASTWQQLIRDAQANEPGMYQGADEIIGGTMTVFTVLVGFSAMIAACGVVNTLSLSVLQRGRELGLLRALGFTAAQVRRMVLAESAQLTVASVLTGLALGTVYGWIGAQSLLGMIPGGGVLAPVLPWPFLAAIVLGAAVLAVVAALAPTRRATRVSPVAALAVE</sequence>
<feature type="domain" description="ABC3 transporter permease C-terminal" evidence="8">
    <location>
        <begin position="353"/>
        <end position="474"/>
    </location>
</feature>
<evidence type="ECO:0000256" key="4">
    <source>
        <dbReference type="ARBA" id="ARBA00022989"/>
    </source>
</evidence>
<dbReference type="GO" id="GO:0005886">
    <property type="term" value="C:plasma membrane"/>
    <property type="evidence" value="ECO:0007669"/>
    <property type="project" value="UniProtKB-SubCell"/>
</dbReference>
<feature type="transmembrane region" description="Helical" evidence="7">
    <location>
        <begin position="405"/>
        <end position="423"/>
    </location>
</feature>
<feature type="domain" description="ABC3 transporter permease C-terminal" evidence="8">
    <location>
        <begin position="64"/>
        <end position="180"/>
    </location>
</feature>
<reference evidence="9 10" key="1">
    <citation type="submission" date="2020-07" db="EMBL/GenBank/DDBJ databases">
        <title>Sequencing the genomes of 1000 actinobacteria strains.</title>
        <authorList>
            <person name="Klenk H.-P."/>
        </authorList>
    </citation>
    <scope>NUCLEOTIDE SEQUENCE [LARGE SCALE GENOMIC DNA]</scope>
    <source>
        <strain evidence="9 10">DSM 23871</strain>
    </source>
</reference>
<evidence type="ECO:0000313" key="9">
    <source>
        <dbReference type="EMBL" id="NYD73444.1"/>
    </source>
</evidence>
<evidence type="ECO:0000256" key="2">
    <source>
        <dbReference type="ARBA" id="ARBA00022475"/>
    </source>
</evidence>
<gene>
    <name evidence="9" type="ORF">BJ963_000963</name>
</gene>
<feature type="transmembrane region" description="Helical" evidence="7">
    <location>
        <begin position="243"/>
        <end position="271"/>
    </location>
</feature>
<comment type="caution">
    <text evidence="9">The sequence shown here is derived from an EMBL/GenBank/DDBJ whole genome shotgun (WGS) entry which is preliminary data.</text>
</comment>
<evidence type="ECO:0000256" key="6">
    <source>
        <dbReference type="ARBA" id="ARBA00038076"/>
    </source>
</evidence>
<dbReference type="EMBL" id="JACCBJ010000001">
    <property type="protein sequence ID" value="NYD73444.1"/>
    <property type="molecule type" value="Genomic_DNA"/>
</dbReference>
<dbReference type="Pfam" id="PF02687">
    <property type="entry name" value="FtsX"/>
    <property type="match status" value="2"/>
</dbReference>
<dbReference type="InterPro" id="IPR003838">
    <property type="entry name" value="ABC3_permease_C"/>
</dbReference>
<evidence type="ECO:0000256" key="1">
    <source>
        <dbReference type="ARBA" id="ARBA00004651"/>
    </source>
</evidence>
<dbReference type="PANTHER" id="PTHR30572:SF4">
    <property type="entry name" value="ABC TRANSPORTER PERMEASE YTRF"/>
    <property type="match status" value="1"/>
</dbReference>
<feature type="transmembrane region" description="Helical" evidence="7">
    <location>
        <begin position="20"/>
        <end position="44"/>
    </location>
</feature>
<keyword evidence="3 7" id="KW-0812">Transmembrane</keyword>
<organism evidence="9 10">
    <name type="scientific">Leifsonia soli</name>
    <dbReference type="NCBI Taxonomy" id="582665"/>
    <lineage>
        <taxon>Bacteria</taxon>
        <taxon>Bacillati</taxon>
        <taxon>Actinomycetota</taxon>
        <taxon>Actinomycetes</taxon>
        <taxon>Micrococcales</taxon>
        <taxon>Microbacteriaceae</taxon>
        <taxon>Leifsonia</taxon>
    </lineage>
</organism>
<evidence type="ECO:0000256" key="3">
    <source>
        <dbReference type="ARBA" id="ARBA00022692"/>
    </source>
</evidence>
<name>A0A852SXZ3_9MICO</name>
<feature type="transmembrane region" description="Helical" evidence="7">
    <location>
        <begin position="343"/>
        <end position="375"/>
    </location>
</feature>
<keyword evidence="5 7" id="KW-0472">Membrane</keyword>
<dbReference type="InterPro" id="IPR050250">
    <property type="entry name" value="Macrolide_Exporter_MacB"/>
</dbReference>
<feature type="transmembrane region" description="Helical" evidence="7">
    <location>
        <begin position="443"/>
        <end position="464"/>
    </location>
</feature>
<evidence type="ECO:0000256" key="5">
    <source>
        <dbReference type="ARBA" id="ARBA00023136"/>
    </source>
</evidence>
<keyword evidence="4 7" id="KW-1133">Transmembrane helix</keyword>
<protein>
    <submittedName>
        <fullName evidence="9">Putative ABC transport system permease protein</fullName>
    </submittedName>
</protein>
<proteinExistence type="inferred from homology"/>
<accession>A0A852SXZ3</accession>
<dbReference type="GO" id="GO:0022857">
    <property type="term" value="F:transmembrane transporter activity"/>
    <property type="evidence" value="ECO:0007669"/>
    <property type="project" value="TreeGrafter"/>
</dbReference>
<dbReference type="PANTHER" id="PTHR30572">
    <property type="entry name" value="MEMBRANE COMPONENT OF TRANSPORTER-RELATED"/>
    <property type="match status" value="1"/>
</dbReference>
<evidence type="ECO:0000313" key="10">
    <source>
        <dbReference type="Proteomes" id="UP000589620"/>
    </source>
</evidence>
<evidence type="ECO:0000259" key="8">
    <source>
        <dbReference type="Pfam" id="PF02687"/>
    </source>
</evidence>